<proteinExistence type="inferred from homology"/>
<dbReference type="SUPFAM" id="SSF81631">
    <property type="entry name" value="PAP/OAS1 substrate-binding domain"/>
    <property type="match status" value="1"/>
</dbReference>
<evidence type="ECO:0000256" key="5">
    <source>
        <dbReference type="ARBA" id="ARBA00022679"/>
    </source>
</evidence>
<dbReference type="Pfam" id="PF20750">
    <property type="entry name" value="PAP_NTPase"/>
    <property type="match status" value="1"/>
</dbReference>
<feature type="compositionally biased region" description="Basic and acidic residues" evidence="14">
    <location>
        <begin position="522"/>
        <end position="533"/>
    </location>
</feature>
<evidence type="ECO:0000256" key="1">
    <source>
        <dbReference type="ARBA" id="ARBA00001936"/>
    </source>
</evidence>
<dbReference type="EC" id="2.7.7.19" evidence="11"/>
<keyword evidence="4 11" id="KW-0507">mRNA processing</keyword>
<sequence length="586" mass="65316">MEGQQKRQWGVTSAISETPPTEKELKSNDKLVEALKAKNNFESPEGTENRVTLLRHLQKVVEEFIRRAGKAKGLPASTVDSAGGKIYTFGSFALGVFNPGSDIDTLIVAPKHIYMDDFFEHFPPTFKEMSEASEITEFVPVPDAHVPIIKLEFRGVSIDLLFVSLPTMSQIPSDLELTERSCLRGLDDAGMRSINGARTVRELLDCIPQHKPFRVALRAVKLWSKGRGIYGNMYGYPGGIAWAIMVARICQLYPFACGATLLVKFFNLMGKWAWPRPVMLKSIEPGSLNLRVWNPAIYPQDRSHLMPIITPAFPSMCSTHTITHSTKDTLLKEFKRAEELLASIQNGKLAWADLFSPHTFFTEDHKYYLSVIAASRTKEARDVFSGLVSSKVRLLVKGIDDGVPGIDFARPFPAEFDRVHHCDNEDQVERVTQGVLDFVVKPEDTKASADETTDGESAKTPAHTIYTTTFYIGLTLPEGDRKPSLDISFPVSEFKRYITDATMYDENLMSVVVVHTRNHDLPADLFKGGETRPVKPAKKEKKEKKKASSKSVKRPFAETGLDASEQSAKRRHSEKAPNGLPTATPA</sequence>
<dbReference type="GO" id="GO:0005524">
    <property type="term" value="F:ATP binding"/>
    <property type="evidence" value="ECO:0007669"/>
    <property type="project" value="UniProtKB-UniRule"/>
</dbReference>
<reference evidence="18" key="1">
    <citation type="journal article" date="2020" name="Stud. Mycol.">
        <title>101 Dothideomycetes genomes: a test case for predicting lifestyles and emergence of pathogens.</title>
        <authorList>
            <person name="Haridas S."/>
            <person name="Albert R."/>
            <person name="Binder M."/>
            <person name="Bloem J."/>
            <person name="Labutti K."/>
            <person name="Salamov A."/>
            <person name="Andreopoulos B."/>
            <person name="Baker S."/>
            <person name="Barry K."/>
            <person name="Bills G."/>
            <person name="Bluhm B."/>
            <person name="Cannon C."/>
            <person name="Castanera R."/>
            <person name="Culley D."/>
            <person name="Daum C."/>
            <person name="Ezra D."/>
            <person name="Gonzalez J."/>
            <person name="Henrissat B."/>
            <person name="Kuo A."/>
            <person name="Liang C."/>
            <person name="Lipzen A."/>
            <person name="Lutzoni F."/>
            <person name="Magnuson J."/>
            <person name="Mondo S."/>
            <person name="Nolan M."/>
            <person name="Ohm R."/>
            <person name="Pangilinan J."/>
            <person name="Park H.-J."/>
            <person name="Ramirez L."/>
            <person name="Alfaro M."/>
            <person name="Sun H."/>
            <person name="Tritt A."/>
            <person name="Yoshinaga Y."/>
            <person name="Zwiers L.-H."/>
            <person name="Turgeon B."/>
            <person name="Goodwin S."/>
            <person name="Spatafora J."/>
            <person name="Crous P."/>
            <person name="Grigoriev I."/>
        </authorList>
    </citation>
    <scope>NUCLEOTIDE SEQUENCE</scope>
    <source>
        <strain evidence="18">CBS 279.74</strain>
    </source>
</reference>
<dbReference type="GO" id="GO:1990817">
    <property type="term" value="F:poly(A) RNA polymerase activity"/>
    <property type="evidence" value="ECO:0007669"/>
    <property type="project" value="UniProtKB-UniRule"/>
</dbReference>
<evidence type="ECO:0000256" key="14">
    <source>
        <dbReference type="SAM" id="MobiDB-lite"/>
    </source>
</evidence>
<evidence type="ECO:0000313" key="18">
    <source>
        <dbReference type="EMBL" id="KAF2714887.1"/>
    </source>
</evidence>
<dbReference type="Pfam" id="PF04928">
    <property type="entry name" value="PAP_central"/>
    <property type="match status" value="1"/>
</dbReference>
<dbReference type="CDD" id="cd05402">
    <property type="entry name" value="NT_PAP_TUTase"/>
    <property type="match status" value="1"/>
</dbReference>
<dbReference type="SUPFAM" id="SSF55003">
    <property type="entry name" value="PAP/Archaeal CCA-adding enzyme, C-terminal domain"/>
    <property type="match status" value="1"/>
</dbReference>
<comment type="similarity">
    <text evidence="3 11">Belongs to the poly(A) polymerase family.</text>
</comment>
<keyword evidence="5 11" id="KW-0808">Transferase</keyword>
<feature type="domain" description="Poly(A) polymerase nucleotidyltransferase" evidence="17">
    <location>
        <begin position="10"/>
        <end position="205"/>
    </location>
</feature>
<evidence type="ECO:0000256" key="10">
    <source>
        <dbReference type="ARBA" id="ARBA00023242"/>
    </source>
</evidence>
<feature type="binding site" evidence="12">
    <location>
        <begin position="102"/>
        <end position="104"/>
    </location>
    <ligand>
        <name>ATP</name>
        <dbReference type="ChEBI" id="CHEBI:30616"/>
    </ligand>
</feature>
<feature type="domain" description="Poly(A) polymerase RNA-binding" evidence="15">
    <location>
        <begin position="359"/>
        <end position="535"/>
    </location>
</feature>
<evidence type="ECO:0000256" key="13">
    <source>
        <dbReference type="PIRSR" id="PIRSR018425-2"/>
    </source>
</evidence>
<dbReference type="InterPro" id="IPR007010">
    <property type="entry name" value="PolA_pol_RNA-bd_dom"/>
</dbReference>
<dbReference type="Gene3D" id="3.30.70.590">
    <property type="entry name" value="Poly(A) polymerase predicted RNA binding domain"/>
    <property type="match status" value="1"/>
</dbReference>
<evidence type="ECO:0000259" key="17">
    <source>
        <dbReference type="Pfam" id="PF20750"/>
    </source>
</evidence>
<feature type="compositionally biased region" description="Basic residues" evidence="14">
    <location>
        <begin position="535"/>
        <end position="553"/>
    </location>
</feature>
<dbReference type="InterPro" id="IPR007012">
    <property type="entry name" value="PolA_pol_cen_dom"/>
</dbReference>
<feature type="binding site" evidence="13">
    <location>
        <position position="104"/>
    </location>
    <ligand>
        <name>Mg(2+)</name>
        <dbReference type="ChEBI" id="CHEBI:18420"/>
        <label>2</label>
        <note>catalytic</note>
    </ligand>
</feature>
<keyword evidence="9 13" id="KW-0460">Magnesium</keyword>
<evidence type="ECO:0000256" key="3">
    <source>
        <dbReference type="ARBA" id="ARBA00010912"/>
    </source>
</evidence>
<protein>
    <recommendedName>
        <fullName evidence="11">Poly(A) polymerase</fullName>
        <ecNumber evidence="11">2.7.7.19</ecNumber>
    </recommendedName>
</protein>
<dbReference type="EMBL" id="MU005764">
    <property type="protein sequence ID" value="KAF2714887.1"/>
    <property type="molecule type" value="Genomic_DNA"/>
</dbReference>
<dbReference type="FunFam" id="1.10.1410.10:FF:000001">
    <property type="entry name" value="Putative poly(A) polymerase gamma"/>
    <property type="match status" value="1"/>
</dbReference>
<dbReference type="GO" id="GO:0003723">
    <property type="term" value="F:RNA binding"/>
    <property type="evidence" value="ECO:0007669"/>
    <property type="project" value="UniProtKB-UniRule"/>
</dbReference>
<keyword evidence="8 11" id="KW-0067">ATP-binding</keyword>
<dbReference type="GO" id="GO:0031123">
    <property type="term" value="P:RNA 3'-end processing"/>
    <property type="evidence" value="ECO:0007669"/>
    <property type="project" value="InterPro"/>
</dbReference>
<evidence type="ECO:0000256" key="9">
    <source>
        <dbReference type="ARBA" id="ARBA00022842"/>
    </source>
</evidence>
<feature type="binding site" evidence="13">
    <location>
        <position position="104"/>
    </location>
    <ligand>
        <name>Mg(2+)</name>
        <dbReference type="ChEBI" id="CHEBI:18420"/>
        <label>1</label>
        <note>catalytic</note>
    </ligand>
</feature>
<evidence type="ECO:0000259" key="16">
    <source>
        <dbReference type="Pfam" id="PF04928"/>
    </source>
</evidence>
<dbReference type="PANTHER" id="PTHR10682">
    <property type="entry name" value="POLY A POLYMERASE"/>
    <property type="match status" value="1"/>
</dbReference>
<feature type="domain" description="Poly(A) polymerase central" evidence="16">
    <location>
        <begin position="213"/>
        <end position="356"/>
    </location>
</feature>
<keyword evidence="19" id="KW-1185">Reference proteome</keyword>
<evidence type="ECO:0000259" key="15">
    <source>
        <dbReference type="Pfam" id="PF04926"/>
    </source>
</evidence>
<feature type="binding site" evidence="13">
    <location>
        <position position="102"/>
    </location>
    <ligand>
        <name>Mg(2+)</name>
        <dbReference type="ChEBI" id="CHEBI:18420"/>
        <label>1</label>
        <note>catalytic</note>
    </ligand>
</feature>
<comment type="cofactor">
    <cofactor evidence="13">
        <name>Mg(2+)</name>
        <dbReference type="ChEBI" id="CHEBI:18420"/>
    </cofactor>
    <text evidence="13">Binds 2 magnesium ions. Also active with manganese.</text>
</comment>
<accession>A0A6G1KRD3</accession>
<evidence type="ECO:0000256" key="8">
    <source>
        <dbReference type="ARBA" id="ARBA00022840"/>
    </source>
</evidence>
<feature type="compositionally biased region" description="Polar residues" evidence="14">
    <location>
        <begin position="1"/>
        <end position="19"/>
    </location>
</feature>
<feature type="binding site" evidence="12">
    <location>
        <position position="230"/>
    </location>
    <ligand>
        <name>ATP</name>
        <dbReference type="ChEBI" id="CHEBI:30616"/>
    </ligand>
</feature>
<dbReference type="Gene3D" id="1.10.1410.10">
    <property type="match status" value="1"/>
</dbReference>
<dbReference type="Pfam" id="PF04926">
    <property type="entry name" value="PAP_RNA-bind"/>
    <property type="match status" value="1"/>
</dbReference>
<feature type="binding site" evidence="12">
    <location>
        <begin position="89"/>
        <end position="91"/>
    </location>
    <ligand>
        <name>ATP</name>
        <dbReference type="ChEBI" id="CHEBI:30616"/>
    </ligand>
</feature>
<dbReference type="SUPFAM" id="SSF81301">
    <property type="entry name" value="Nucleotidyltransferase"/>
    <property type="match status" value="1"/>
</dbReference>
<feature type="binding site" evidence="13">
    <location>
        <position position="102"/>
    </location>
    <ligand>
        <name>Mg(2+)</name>
        <dbReference type="ChEBI" id="CHEBI:18420"/>
        <label>2</label>
        <note>catalytic</note>
    </ligand>
</feature>
<dbReference type="InterPro" id="IPR048840">
    <property type="entry name" value="PolA_pol_NTPase"/>
</dbReference>
<evidence type="ECO:0000256" key="6">
    <source>
        <dbReference type="ARBA" id="ARBA00022723"/>
    </source>
</evidence>
<evidence type="ECO:0000256" key="11">
    <source>
        <dbReference type="PIRNR" id="PIRNR018425"/>
    </source>
</evidence>
<dbReference type="InterPro" id="IPR043519">
    <property type="entry name" value="NT_sf"/>
</dbReference>
<evidence type="ECO:0000256" key="7">
    <source>
        <dbReference type="ARBA" id="ARBA00022741"/>
    </source>
</evidence>
<dbReference type="GO" id="GO:0006397">
    <property type="term" value="P:mRNA processing"/>
    <property type="evidence" value="ECO:0007669"/>
    <property type="project" value="UniProtKB-KW"/>
</dbReference>
<dbReference type="InterPro" id="IPR011068">
    <property type="entry name" value="NuclTrfase_I-like_C"/>
</dbReference>
<evidence type="ECO:0000256" key="4">
    <source>
        <dbReference type="ARBA" id="ARBA00022664"/>
    </source>
</evidence>
<keyword evidence="7 11" id="KW-0547">Nucleotide-binding</keyword>
<dbReference type="OrthoDB" id="412748at2759"/>
<feature type="binding site" evidence="12">
    <location>
        <position position="221"/>
    </location>
    <ligand>
        <name>ATP</name>
        <dbReference type="ChEBI" id="CHEBI:30616"/>
    </ligand>
</feature>
<evidence type="ECO:0000256" key="2">
    <source>
        <dbReference type="ARBA" id="ARBA00004123"/>
    </source>
</evidence>
<gene>
    <name evidence="18" type="ORF">K504DRAFT_457073</name>
</gene>
<feature type="binding site" evidence="13">
    <location>
        <position position="159"/>
    </location>
    <ligand>
        <name>Mg(2+)</name>
        <dbReference type="ChEBI" id="CHEBI:18420"/>
        <label>2</label>
        <note>catalytic</note>
    </ligand>
</feature>
<dbReference type="Gene3D" id="3.30.460.10">
    <property type="entry name" value="Beta Polymerase, domain 2"/>
    <property type="match status" value="1"/>
</dbReference>
<evidence type="ECO:0000256" key="12">
    <source>
        <dbReference type="PIRSR" id="PIRSR018425-1"/>
    </source>
</evidence>
<dbReference type="PANTHER" id="PTHR10682:SF10">
    <property type="entry name" value="POLYNUCLEOTIDE ADENYLYLTRANSFERASE"/>
    <property type="match status" value="1"/>
</dbReference>
<comment type="function">
    <text evidence="11">Polymerase that creates the 3'-poly(A) tail of mRNA's.</text>
</comment>
<evidence type="ECO:0000313" key="19">
    <source>
        <dbReference type="Proteomes" id="UP000799428"/>
    </source>
</evidence>
<dbReference type="AlphaFoldDB" id="A0A6G1KRD3"/>
<comment type="cofactor">
    <cofactor evidence="1">
        <name>Mn(2+)</name>
        <dbReference type="ChEBI" id="CHEBI:29035"/>
    </cofactor>
</comment>
<dbReference type="FunFam" id="3.30.460.10:FF:000002">
    <property type="entry name" value="Poly(A) polymerase alpha, putative"/>
    <property type="match status" value="1"/>
</dbReference>
<dbReference type="GO" id="GO:0005634">
    <property type="term" value="C:nucleus"/>
    <property type="evidence" value="ECO:0007669"/>
    <property type="project" value="UniProtKB-SubCell"/>
</dbReference>
<dbReference type="InterPro" id="IPR014492">
    <property type="entry name" value="PolyA_polymerase"/>
</dbReference>
<dbReference type="GO" id="GO:0046872">
    <property type="term" value="F:metal ion binding"/>
    <property type="evidence" value="ECO:0007669"/>
    <property type="project" value="UniProtKB-KW"/>
</dbReference>
<keyword evidence="6 13" id="KW-0479">Metal-binding</keyword>
<dbReference type="PIRSF" id="PIRSF018425">
    <property type="entry name" value="PolyA_polymerase"/>
    <property type="match status" value="1"/>
</dbReference>
<dbReference type="Proteomes" id="UP000799428">
    <property type="component" value="Unassembled WGS sequence"/>
</dbReference>
<organism evidence="18 19">
    <name type="scientific">Pleomassaria siparia CBS 279.74</name>
    <dbReference type="NCBI Taxonomy" id="1314801"/>
    <lineage>
        <taxon>Eukaryota</taxon>
        <taxon>Fungi</taxon>
        <taxon>Dikarya</taxon>
        <taxon>Ascomycota</taxon>
        <taxon>Pezizomycotina</taxon>
        <taxon>Dothideomycetes</taxon>
        <taxon>Pleosporomycetidae</taxon>
        <taxon>Pleosporales</taxon>
        <taxon>Pleomassariaceae</taxon>
        <taxon>Pleomassaria</taxon>
    </lineage>
</organism>
<name>A0A6G1KRD3_9PLEO</name>
<feature type="region of interest" description="Disordered" evidence="14">
    <location>
        <begin position="1"/>
        <end position="27"/>
    </location>
</feature>
<comment type="catalytic activity">
    <reaction evidence="11">
        <text>RNA(n) + ATP = RNA(n)-3'-adenine ribonucleotide + diphosphate</text>
        <dbReference type="Rhea" id="RHEA:11332"/>
        <dbReference type="Rhea" id="RHEA-COMP:14527"/>
        <dbReference type="Rhea" id="RHEA-COMP:17347"/>
        <dbReference type="ChEBI" id="CHEBI:30616"/>
        <dbReference type="ChEBI" id="CHEBI:33019"/>
        <dbReference type="ChEBI" id="CHEBI:140395"/>
        <dbReference type="ChEBI" id="CHEBI:173115"/>
        <dbReference type="EC" id="2.7.7.19"/>
    </reaction>
</comment>
<feature type="region of interest" description="Disordered" evidence="14">
    <location>
        <begin position="522"/>
        <end position="586"/>
    </location>
</feature>
<feature type="binding site" evidence="12">
    <location>
        <position position="159"/>
    </location>
    <ligand>
        <name>ATP</name>
        <dbReference type="ChEBI" id="CHEBI:30616"/>
    </ligand>
</feature>
<comment type="subcellular location">
    <subcellularLocation>
        <location evidence="2 11">Nucleus</location>
    </subcellularLocation>
</comment>
<keyword evidence="10 11" id="KW-0539">Nucleus</keyword>